<name>A0A8S2SR90_9BILA</name>
<sequence length="65" mass="7450">IIEFDSDEIDEDRRIRLDGRIGESISKFSSKKLSSDDILIKKIVNNDQEPLLNEFRAKLVTESIG</sequence>
<evidence type="ECO:0000313" key="2">
    <source>
        <dbReference type="Proteomes" id="UP000681967"/>
    </source>
</evidence>
<comment type="caution">
    <text evidence="1">The sequence shown here is derived from an EMBL/GenBank/DDBJ whole genome shotgun (WGS) entry which is preliminary data.</text>
</comment>
<evidence type="ECO:0000313" key="1">
    <source>
        <dbReference type="EMBL" id="CAF4237702.1"/>
    </source>
</evidence>
<organism evidence="1 2">
    <name type="scientific">Rotaria magnacalcarata</name>
    <dbReference type="NCBI Taxonomy" id="392030"/>
    <lineage>
        <taxon>Eukaryota</taxon>
        <taxon>Metazoa</taxon>
        <taxon>Spiralia</taxon>
        <taxon>Gnathifera</taxon>
        <taxon>Rotifera</taxon>
        <taxon>Eurotatoria</taxon>
        <taxon>Bdelloidea</taxon>
        <taxon>Philodinida</taxon>
        <taxon>Philodinidae</taxon>
        <taxon>Rotaria</taxon>
    </lineage>
</organism>
<proteinExistence type="predicted"/>
<feature type="non-terminal residue" evidence="1">
    <location>
        <position position="1"/>
    </location>
</feature>
<dbReference type="Proteomes" id="UP000681967">
    <property type="component" value="Unassembled WGS sequence"/>
</dbReference>
<protein>
    <submittedName>
        <fullName evidence="1">Uncharacterized protein</fullName>
    </submittedName>
</protein>
<dbReference type="EMBL" id="CAJOBH010023773">
    <property type="protein sequence ID" value="CAF4237702.1"/>
    <property type="molecule type" value="Genomic_DNA"/>
</dbReference>
<dbReference type="AlphaFoldDB" id="A0A8S2SR90"/>
<reference evidence="1" key="1">
    <citation type="submission" date="2021-02" db="EMBL/GenBank/DDBJ databases">
        <authorList>
            <person name="Nowell W R."/>
        </authorList>
    </citation>
    <scope>NUCLEOTIDE SEQUENCE</scope>
</reference>
<accession>A0A8S2SR90</accession>
<gene>
    <name evidence="1" type="ORF">BYL167_LOCUS25040</name>
</gene>